<evidence type="ECO:0000256" key="1">
    <source>
        <dbReference type="ARBA" id="ARBA00022723"/>
    </source>
</evidence>
<sequence>MEGSRGQRTKRAPAAERTYRPPQKPQRLLTQDPGEERAGRTQKGRLQQHTTLLTQMEPPAAMATGAEQASQRAKGFKNLAAIHSVQSGPGAGSQSFADKNLLPLTPRQLAAFQDVFRLFSSGPAGTVDTRSMKIALRNVGIHLSPQEMCEAVQQADLDGDGTVSFKDFLAVLTDSHRLAQCLRQVRNSQVRDPQNLQTLFLEMVFKLMRQGFVPYKSTREVMSYYSKKQQALRLTAGCKSPGRSRSQGHSPHAQAGLTFFCQAMRLSGLTDAELARSLQRLHRAGFHAPGAHSPYSQIPNLAEGTWPEHRTWNRASCPEVRLPKPYASKSYPSSHSKLGPNQGQRSQVPICPPAGFGDQPVVYVHPWKLAPSPPTLVQKQPFPSPACLQRPAMKNLYK</sequence>
<dbReference type="GO" id="GO:0005509">
    <property type="term" value="F:calcium ion binding"/>
    <property type="evidence" value="ECO:0007669"/>
    <property type="project" value="InterPro"/>
</dbReference>
<feature type="region of interest" description="Disordered" evidence="3">
    <location>
        <begin position="326"/>
        <end position="351"/>
    </location>
</feature>
<dbReference type="PANTHER" id="PTHR47500">
    <property type="entry name" value="EF-HAND CALCIUM-BINDING DOMAIN-CONTAINING PROTEIN"/>
    <property type="match status" value="1"/>
</dbReference>
<evidence type="ECO:0000256" key="3">
    <source>
        <dbReference type="SAM" id="MobiDB-lite"/>
    </source>
</evidence>
<dbReference type="SUPFAM" id="SSF47473">
    <property type="entry name" value="EF-hand"/>
    <property type="match status" value="1"/>
</dbReference>
<dbReference type="PROSITE" id="PS50222">
    <property type="entry name" value="EF_HAND_2"/>
    <property type="match status" value="1"/>
</dbReference>
<proteinExistence type="predicted"/>
<evidence type="ECO:0000313" key="6">
    <source>
        <dbReference type="Proteomes" id="UP000585614"/>
    </source>
</evidence>
<dbReference type="Gene3D" id="1.10.238.10">
    <property type="entry name" value="EF-hand"/>
    <property type="match status" value="1"/>
</dbReference>
<protein>
    <recommendedName>
        <fullName evidence="4">EF-hand domain-containing protein</fullName>
    </recommendedName>
</protein>
<dbReference type="CDD" id="cd00051">
    <property type="entry name" value="EFh"/>
    <property type="match status" value="1"/>
</dbReference>
<comment type="caution">
    <text evidence="5">The sequence shown here is derived from an EMBL/GenBank/DDBJ whole genome shotgun (WGS) entry which is preliminary data.</text>
</comment>
<name>A0A7J7TEH1_RHIFE</name>
<feature type="domain" description="EF-hand" evidence="4">
    <location>
        <begin position="143"/>
        <end position="178"/>
    </location>
</feature>
<dbReference type="PROSITE" id="PS00018">
    <property type="entry name" value="EF_HAND_1"/>
    <property type="match status" value="1"/>
</dbReference>
<dbReference type="InterPro" id="IPR018247">
    <property type="entry name" value="EF_Hand_1_Ca_BS"/>
</dbReference>
<feature type="region of interest" description="Disordered" evidence="3">
    <location>
        <begin position="1"/>
        <end position="47"/>
    </location>
</feature>
<evidence type="ECO:0000313" key="5">
    <source>
        <dbReference type="EMBL" id="KAF6298942.1"/>
    </source>
</evidence>
<dbReference type="PANTHER" id="PTHR47500:SF4">
    <property type="entry name" value="EF-HAND CALCIUM BINDING DOMAIN 15"/>
    <property type="match status" value="1"/>
</dbReference>
<dbReference type="InterPro" id="IPR002048">
    <property type="entry name" value="EF_hand_dom"/>
</dbReference>
<evidence type="ECO:0000256" key="2">
    <source>
        <dbReference type="ARBA" id="ARBA00022837"/>
    </source>
</evidence>
<dbReference type="AlphaFoldDB" id="A0A7J7TEH1"/>
<dbReference type="InterPro" id="IPR011992">
    <property type="entry name" value="EF-hand-dom_pair"/>
</dbReference>
<evidence type="ECO:0000259" key="4">
    <source>
        <dbReference type="PROSITE" id="PS50222"/>
    </source>
</evidence>
<dbReference type="Proteomes" id="UP000585614">
    <property type="component" value="Unassembled WGS sequence"/>
</dbReference>
<feature type="compositionally biased region" description="Low complexity" evidence="3">
    <location>
        <begin position="326"/>
        <end position="337"/>
    </location>
</feature>
<dbReference type="Pfam" id="PF13833">
    <property type="entry name" value="EF-hand_8"/>
    <property type="match status" value="1"/>
</dbReference>
<reference evidence="5 6" key="1">
    <citation type="journal article" date="2020" name="Nature">
        <title>Six reference-quality genomes reveal evolution of bat adaptations.</title>
        <authorList>
            <person name="Jebb D."/>
            <person name="Huang Z."/>
            <person name="Pippel M."/>
            <person name="Hughes G.M."/>
            <person name="Lavrichenko K."/>
            <person name="Devanna P."/>
            <person name="Winkler S."/>
            <person name="Jermiin L.S."/>
            <person name="Skirmuntt E.C."/>
            <person name="Katzourakis A."/>
            <person name="Burkitt-Gray L."/>
            <person name="Ray D.A."/>
            <person name="Sullivan K.A.M."/>
            <person name="Roscito J.G."/>
            <person name="Kirilenko B.M."/>
            <person name="Davalos L.M."/>
            <person name="Corthals A.P."/>
            <person name="Power M.L."/>
            <person name="Jones G."/>
            <person name="Ransome R.D."/>
            <person name="Dechmann D.K.N."/>
            <person name="Locatelli A.G."/>
            <person name="Puechmaille S.J."/>
            <person name="Fedrigo O."/>
            <person name="Jarvis E.D."/>
            <person name="Hiller M."/>
            <person name="Vernes S.C."/>
            <person name="Myers E.W."/>
            <person name="Teeling E.C."/>
        </authorList>
    </citation>
    <scope>NUCLEOTIDE SEQUENCE [LARGE SCALE GENOMIC DNA]</scope>
    <source>
        <strain evidence="5">MRhiFer1</strain>
        <tissue evidence="5">Lung</tissue>
    </source>
</reference>
<keyword evidence="1" id="KW-0479">Metal-binding</keyword>
<gene>
    <name evidence="5" type="ORF">mRhiFer1_008968</name>
</gene>
<keyword evidence="2" id="KW-0106">Calcium</keyword>
<accession>A0A7J7TEH1</accession>
<dbReference type="EMBL" id="JACAGC010000020">
    <property type="protein sequence ID" value="KAF6298942.1"/>
    <property type="molecule type" value="Genomic_DNA"/>
</dbReference>
<organism evidence="5 6">
    <name type="scientific">Rhinolophus ferrumequinum</name>
    <name type="common">Greater horseshoe bat</name>
    <dbReference type="NCBI Taxonomy" id="59479"/>
    <lineage>
        <taxon>Eukaryota</taxon>
        <taxon>Metazoa</taxon>
        <taxon>Chordata</taxon>
        <taxon>Craniata</taxon>
        <taxon>Vertebrata</taxon>
        <taxon>Euteleostomi</taxon>
        <taxon>Mammalia</taxon>
        <taxon>Eutheria</taxon>
        <taxon>Laurasiatheria</taxon>
        <taxon>Chiroptera</taxon>
        <taxon>Yinpterochiroptera</taxon>
        <taxon>Rhinolophoidea</taxon>
        <taxon>Rhinolophidae</taxon>
        <taxon>Rhinolophinae</taxon>
        <taxon>Rhinolophus</taxon>
    </lineage>
</organism>
<dbReference type="InterPro" id="IPR043520">
    <property type="entry name" value="SPT21"/>
</dbReference>